<sequence>MLSIKRSFFFLVGKKLVPDEQCSKEILVTKHYLLEFFGVRGYVLKGKLWC</sequence>
<protein>
    <submittedName>
        <fullName evidence="1">Uncharacterized protein</fullName>
    </submittedName>
</protein>
<evidence type="ECO:0000313" key="1">
    <source>
        <dbReference type="EMBL" id="GAU92163.1"/>
    </source>
</evidence>
<evidence type="ECO:0000313" key="2">
    <source>
        <dbReference type="Proteomes" id="UP000186922"/>
    </source>
</evidence>
<dbReference type="Proteomes" id="UP000186922">
    <property type="component" value="Unassembled WGS sequence"/>
</dbReference>
<gene>
    <name evidence="1" type="primary">RvY_04280-1</name>
    <name evidence="1" type="synonym">RvY_04280.1</name>
    <name evidence="1" type="ORF">RvY_04280</name>
</gene>
<name>A0A1D1V0D0_RAMVA</name>
<organism evidence="1 2">
    <name type="scientific">Ramazzottius varieornatus</name>
    <name type="common">Water bear</name>
    <name type="synonym">Tardigrade</name>
    <dbReference type="NCBI Taxonomy" id="947166"/>
    <lineage>
        <taxon>Eukaryota</taxon>
        <taxon>Metazoa</taxon>
        <taxon>Ecdysozoa</taxon>
        <taxon>Tardigrada</taxon>
        <taxon>Eutardigrada</taxon>
        <taxon>Parachela</taxon>
        <taxon>Hypsibioidea</taxon>
        <taxon>Ramazzottiidae</taxon>
        <taxon>Ramazzottius</taxon>
    </lineage>
</organism>
<dbReference type="AlphaFoldDB" id="A0A1D1V0D0"/>
<accession>A0A1D1V0D0</accession>
<proteinExistence type="predicted"/>
<comment type="caution">
    <text evidence="1">The sequence shown here is derived from an EMBL/GenBank/DDBJ whole genome shotgun (WGS) entry which is preliminary data.</text>
</comment>
<keyword evidence="2" id="KW-1185">Reference proteome</keyword>
<dbReference type="EMBL" id="BDGG01000002">
    <property type="protein sequence ID" value="GAU92163.1"/>
    <property type="molecule type" value="Genomic_DNA"/>
</dbReference>
<feature type="non-terminal residue" evidence="1">
    <location>
        <position position="50"/>
    </location>
</feature>
<reference evidence="1 2" key="1">
    <citation type="journal article" date="2016" name="Nat. Commun.">
        <title>Extremotolerant tardigrade genome and improved radiotolerance of human cultured cells by tardigrade-unique protein.</title>
        <authorList>
            <person name="Hashimoto T."/>
            <person name="Horikawa D.D."/>
            <person name="Saito Y."/>
            <person name="Kuwahara H."/>
            <person name="Kozuka-Hata H."/>
            <person name="Shin-I T."/>
            <person name="Minakuchi Y."/>
            <person name="Ohishi K."/>
            <person name="Motoyama A."/>
            <person name="Aizu T."/>
            <person name="Enomoto A."/>
            <person name="Kondo K."/>
            <person name="Tanaka S."/>
            <person name="Hara Y."/>
            <person name="Koshikawa S."/>
            <person name="Sagara H."/>
            <person name="Miura T."/>
            <person name="Yokobori S."/>
            <person name="Miyagawa K."/>
            <person name="Suzuki Y."/>
            <person name="Kubo T."/>
            <person name="Oyama M."/>
            <person name="Kohara Y."/>
            <person name="Fujiyama A."/>
            <person name="Arakawa K."/>
            <person name="Katayama T."/>
            <person name="Toyoda A."/>
            <person name="Kunieda T."/>
        </authorList>
    </citation>
    <scope>NUCLEOTIDE SEQUENCE [LARGE SCALE GENOMIC DNA]</scope>
    <source>
        <strain evidence="1 2">YOKOZUNA-1</strain>
    </source>
</reference>